<comment type="subcellular location">
    <subcellularLocation>
        <location evidence="1 4">Cell outer membrane</location>
    </subcellularLocation>
</comment>
<feature type="domain" description="TonB-dependent receptor plug" evidence="7">
    <location>
        <begin position="134"/>
        <end position="244"/>
    </location>
</feature>
<dbReference type="Gene3D" id="2.40.170.20">
    <property type="entry name" value="TonB-dependent receptor, beta-barrel domain"/>
    <property type="match status" value="1"/>
</dbReference>
<comment type="caution">
    <text evidence="8">The sequence shown here is derived from an EMBL/GenBank/DDBJ whole genome shotgun (WGS) entry which is preliminary data.</text>
</comment>
<gene>
    <name evidence="8" type="ORF">FHS83_000448</name>
</gene>
<evidence type="ECO:0000313" key="8">
    <source>
        <dbReference type="EMBL" id="NIK87130.1"/>
    </source>
</evidence>
<dbReference type="GO" id="GO:0009279">
    <property type="term" value="C:cell outer membrane"/>
    <property type="evidence" value="ECO:0007669"/>
    <property type="project" value="UniProtKB-SubCell"/>
</dbReference>
<proteinExistence type="inferred from homology"/>
<evidence type="ECO:0000256" key="2">
    <source>
        <dbReference type="ARBA" id="ARBA00023136"/>
    </source>
</evidence>
<dbReference type="InterPro" id="IPR036942">
    <property type="entry name" value="Beta-barrel_TonB_sf"/>
</dbReference>
<accession>A0A846MVP3</accession>
<keyword evidence="2 4" id="KW-0472">Membrane</keyword>
<dbReference type="SUPFAM" id="SSF56935">
    <property type="entry name" value="Porins"/>
    <property type="match status" value="1"/>
</dbReference>
<dbReference type="AlphaFoldDB" id="A0A846MVP3"/>
<evidence type="ECO:0000259" key="7">
    <source>
        <dbReference type="Pfam" id="PF07715"/>
    </source>
</evidence>
<feature type="signal peptide" evidence="5">
    <location>
        <begin position="1"/>
        <end position="21"/>
    </location>
</feature>
<dbReference type="PANTHER" id="PTHR40980">
    <property type="entry name" value="PLUG DOMAIN-CONTAINING PROTEIN"/>
    <property type="match status" value="1"/>
</dbReference>
<sequence length="965" mass="104535">MAGWVIGLGAGAAAISSALLAEPLAHDFAIEAGNLTSAIQALSLQGDVQIMTAVNTARLKTPPVHGMMRASEALARLLSGLPIKAEYVAGGYVLKHAAPEPVNVMEEVAPEEVVITGYRGSLQRAIDLKFAAVISQDSIVADDIAAFPDINLAESMQRIPGVAITRDSGEGRQITIRSLGPDFARTQINGMEVLGNTASGMDNRGLVSRTRSFDFSLFSSELFSSVTIEKSYAADQDEGGIAGTAKLRTPKPFDFPGFKMAVSGKAMVNTSSATPTPHLAALVSNRWGNFGALVAIAASTANSVEYGYRNWGWHQAVFGSANIGVNISQADAQTLLAGKIYLPIAETYSSWFNHRTRIGATAALQYRPSDHLDFDLDVMFGHLSNNRKDYALAAAGTNGLTVDITGTQRLDDAFITQNSLLKAGFSHVDLRSEANEMKDATDFYQAALTGRMEVNESLTLHALVGVSRSAYGLPVFDKVFLETQNRNFQFDYTTPNRPINGYGGTLTEPGEWNLMRLDSQEEAITSRYFNAKLDLEWRVFDGVRLSSGMEYKSFSNGGWNRSNKVFYNDPADRPLLADDKFVLTQSTVAPYVVGAVDATYNTIGQARALTVAYTVPGSDYSLGEDTLAGYVKLDGEASLFGFPLRGNIGFRYFSTWISSRGTLNNGSSLAPVAISYRYDDVLPAANLVISLADNLLTRFSANRNISRPALSDLAAAGTLTTAPFGGTVSTGNPYLRPFFADSVEASLEYYDRGSSYASLGVFYKNMEDFITTATTVMPYSQTGFPLSFLLPHQNPDVLYNYTAPVNGKGADFAGMEVAIQHDFKFLPAPFDRFGVTGNFTYVDGNSRVIFNGRAVSLPLLNLSKFSYNATLYYEGDRFSVRVSQAYRGGYRGGPGANGNVGDYYAATSNVDFALHYRIGDHLKATLEGINMTDQPIIQYTDATAKRLEVVTRSGRTFTFGIAYET</sequence>
<dbReference type="CDD" id="cd01347">
    <property type="entry name" value="ligand_gated_channel"/>
    <property type="match status" value="1"/>
</dbReference>
<dbReference type="Gene3D" id="2.170.130.10">
    <property type="entry name" value="TonB-dependent receptor, plug domain"/>
    <property type="match status" value="1"/>
</dbReference>
<dbReference type="InterPro" id="IPR010104">
    <property type="entry name" value="TonB_rcpt_bac"/>
</dbReference>
<evidence type="ECO:0000256" key="5">
    <source>
        <dbReference type="SAM" id="SignalP"/>
    </source>
</evidence>
<evidence type="ECO:0000313" key="9">
    <source>
        <dbReference type="Proteomes" id="UP000570514"/>
    </source>
</evidence>
<evidence type="ECO:0000256" key="1">
    <source>
        <dbReference type="ARBA" id="ARBA00004442"/>
    </source>
</evidence>
<keyword evidence="9" id="KW-1185">Reference proteome</keyword>
<dbReference type="Proteomes" id="UP000570514">
    <property type="component" value="Unassembled WGS sequence"/>
</dbReference>
<comment type="similarity">
    <text evidence="4">Belongs to the TonB-dependent receptor family.</text>
</comment>
<dbReference type="InterPro" id="IPR000531">
    <property type="entry name" value="Beta-barrel_TonB"/>
</dbReference>
<dbReference type="Pfam" id="PF07715">
    <property type="entry name" value="Plug"/>
    <property type="match status" value="1"/>
</dbReference>
<protein>
    <submittedName>
        <fullName evidence="8">TonB-dependent receptor</fullName>
    </submittedName>
</protein>
<reference evidence="8 9" key="1">
    <citation type="submission" date="2020-03" db="EMBL/GenBank/DDBJ databases">
        <title>Genomic Encyclopedia of Type Strains, Phase IV (KMG-IV): sequencing the most valuable type-strain genomes for metagenomic binning, comparative biology and taxonomic classification.</title>
        <authorList>
            <person name="Goeker M."/>
        </authorList>
    </citation>
    <scope>NUCLEOTIDE SEQUENCE [LARGE SCALE GENOMIC DNA]</scope>
    <source>
        <strain evidence="8 9">DSM 19867</strain>
    </source>
</reference>
<dbReference type="EMBL" id="JAASRM010000001">
    <property type="protein sequence ID" value="NIK87130.1"/>
    <property type="molecule type" value="Genomic_DNA"/>
</dbReference>
<dbReference type="InterPro" id="IPR012910">
    <property type="entry name" value="Plug_dom"/>
</dbReference>
<dbReference type="Pfam" id="PF00593">
    <property type="entry name" value="TonB_dep_Rec_b-barrel"/>
    <property type="match status" value="1"/>
</dbReference>
<name>A0A846MVP3_9PROT</name>
<dbReference type="PANTHER" id="PTHR40980:SF3">
    <property type="entry name" value="TONB-DEPENDENT RECEPTOR-LIKE BETA-BARREL DOMAIN-CONTAINING PROTEIN"/>
    <property type="match status" value="1"/>
</dbReference>
<feature type="chain" id="PRO_5032880186" evidence="5">
    <location>
        <begin position="22"/>
        <end position="965"/>
    </location>
</feature>
<organism evidence="8 9">
    <name type="scientific">Rhizomicrobium palustre</name>
    <dbReference type="NCBI Taxonomy" id="189966"/>
    <lineage>
        <taxon>Bacteria</taxon>
        <taxon>Pseudomonadati</taxon>
        <taxon>Pseudomonadota</taxon>
        <taxon>Alphaproteobacteria</taxon>
        <taxon>Micropepsales</taxon>
        <taxon>Micropepsaceae</taxon>
        <taxon>Rhizomicrobium</taxon>
    </lineage>
</organism>
<dbReference type="NCBIfam" id="TIGR01782">
    <property type="entry name" value="TonB-Xanth-Caul"/>
    <property type="match status" value="1"/>
</dbReference>
<keyword evidence="8" id="KW-0675">Receptor</keyword>
<keyword evidence="5" id="KW-0732">Signal</keyword>
<keyword evidence="3" id="KW-0998">Cell outer membrane</keyword>
<evidence type="ECO:0000259" key="6">
    <source>
        <dbReference type="Pfam" id="PF00593"/>
    </source>
</evidence>
<evidence type="ECO:0000256" key="3">
    <source>
        <dbReference type="ARBA" id="ARBA00023237"/>
    </source>
</evidence>
<feature type="domain" description="TonB-dependent receptor-like beta-barrel" evidence="6">
    <location>
        <begin position="486"/>
        <end position="930"/>
    </location>
</feature>
<evidence type="ECO:0000256" key="4">
    <source>
        <dbReference type="RuleBase" id="RU003357"/>
    </source>
</evidence>
<keyword evidence="4" id="KW-0798">TonB box</keyword>
<dbReference type="Gene3D" id="3.55.50.30">
    <property type="match status" value="1"/>
</dbReference>
<dbReference type="RefSeq" id="WP_208414187.1">
    <property type="nucleotide sequence ID" value="NZ_BAAADC010000001.1"/>
</dbReference>
<dbReference type="InterPro" id="IPR037066">
    <property type="entry name" value="Plug_dom_sf"/>
</dbReference>